<comment type="caution">
    <text evidence="3">The sequence shown here is derived from an EMBL/GenBank/DDBJ whole genome shotgun (WGS) entry which is preliminary data.</text>
</comment>
<protein>
    <recommendedName>
        <fullName evidence="5">Saccharopine dehydrogenase NADP binding domain-containing protein</fullName>
    </recommendedName>
</protein>
<evidence type="ECO:0000313" key="4">
    <source>
        <dbReference type="Proteomes" id="UP001530315"/>
    </source>
</evidence>
<feature type="signal peptide" evidence="2">
    <location>
        <begin position="1"/>
        <end position="23"/>
    </location>
</feature>
<dbReference type="AlphaFoldDB" id="A0ABD3N4W0"/>
<evidence type="ECO:0000313" key="3">
    <source>
        <dbReference type="EMBL" id="KAL3770852.1"/>
    </source>
</evidence>
<evidence type="ECO:0008006" key="5">
    <source>
        <dbReference type="Google" id="ProtNLM"/>
    </source>
</evidence>
<keyword evidence="4" id="KW-1185">Reference proteome</keyword>
<dbReference type="InterPro" id="IPR036291">
    <property type="entry name" value="NAD(P)-bd_dom_sf"/>
</dbReference>
<dbReference type="Gene3D" id="3.40.50.720">
    <property type="entry name" value="NAD(P)-binding Rossmann-like Domain"/>
    <property type="match status" value="1"/>
</dbReference>
<feature type="chain" id="PRO_5044771038" description="Saccharopine dehydrogenase NADP binding domain-containing protein" evidence="2">
    <location>
        <begin position="24"/>
        <end position="506"/>
    </location>
</feature>
<proteinExistence type="predicted"/>
<organism evidence="3 4">
    <name type="scientific">Stephanodiscus triporus</name>
    <dbReference type="NCBI Taxonomy" id="2934178"/>
    <lineage>
        <taxon>Eukaryota</taxon>
        <taxon>Sar</taxon>
        <taxon>Stramenopiles</taxon>
        <taxon>Ochrophyta</taxon>
        <taxon>Bacillariophyta</taxon>
        <taxon>Coscinodiscophyceae</taxon>
        <taxon>Thalassiosirophycidae</taxon>
        <taxon>Stephanodiscales</taxon>
        <taxon>Stephanodiscaceae</taxon>
        <taxon>Stephanodiscus</taxon>
    </lineage>
</organism>
<dbReference type="PANTHER" id="PTHR43796:SF2">
    <property type="entry name" value="CARBOXYNORSPERMIDINE SYNTHASE"/>
    <property type="match status" value="1"/>
</dbReference>
<dbReference type="SUPFAM" id="SSF51735">
    <property type="entry name" value="NAD(P)-binding Rossmann-fold domains"/>
    <property type="match status" value="1"/>
</dbReference>
<feature type="region of interest" description="Disordered" evidence="1">
    <location>
        <begin position="487"/>
        <end position="506"/>
    </location>
</feature>
<gene>
    <name evidence="3" type="ORF">ACHAW5_000449</name>
</gene>
<sequence length="506" mass="53766">MVAALPMLLAAAAVLVPPQPILGLSLNDGGTSSSRRTRDERFVILGGTGRIGTAVASHLLRRAPDGSRVVLVGRDECRGRDAVGEVLDENPVVARNGGGDDDEEEEGGGGVVVTFRKCDYRNYVELREVVSGCTCLIHVAGPYLDENPTPLRAAIDDPTCRAYVDVSDPLEYIEKSLEMYDDAIASGTSALLAAGAFPGMSNVMAVEAASTLIRRRGADGEGGAVRDVRFNYFTAGLGGSGDVNLYITNLGFGEAMSQYDGGIVRPFEALSGSILGRVKFYLDDSEMSDRDESSSSSSSSSCGFGNDEARSRVGERTVFAWPFPEAATVPAELGILGGSSAAMGTAPDVWNDVLGLLVAIVPRALWRSRRFSKFIADFSRPLVRATDALLRLASPDGVGETHAMRVDATGTDGCAVSIVQAHESFRRCVGQSCAEFALDLLEQPCPGVRLPEQRYRDDGPRGKIIERLTSTPGTFAYTGPVSVISAPPPSELEKALEKAKMAETKR</sequence>
<evidence type="ECO:0000256" key="2">
    <source>
        <dbReference type="SAM" id="SignalP"/>
    </source>
</evidence>
<name>A0ABD3N4W0_9STRA</name>
<reference evidence="3 4" key="1">
    <citation type="submission" date="2024-10" db="EMBL/GenBank/DDBJ databases">
        <title>Updated reference genomes for cyclostephanoid diatoms.</title>
        <authorList>
            <person name="Roberts W.R."/>
            <person name="Alverson A.J."/>
        </authorList>
    </citation>
    <scope>NUCLEOTIDE SEQUENCE [LARGE SCALE GENOMIC DNA]</scope>
    <source>
        <strain evidence="3 4">AJA276-08</strain>
    </source>
</reference>
<evidence type="ECO:0000256" key="1">
    <source>
        <dbReference type="SAM" id="MobiDB-lite"/>
    </source>
</evidence>
<feature type="compositionally biased region" description="Basic and acidic residues" evidence="1">
    <location>
        <begin position="491"/>
        <end position="506"/>
    </location>
</feature>
<feature type="region of interest" description="Disordered" evidence="1">
    <location>
        <begin position="289"/>
        <end position="308"/>
    </location>
</feature>
<keyword evidence="2" id="KW-0732">Signal</keyword>
<dbReference type="EMBL" id="JALLAZ020001619">
    <property type="protein sequence ID" value="KAL3770852.1"/>
    <property type="molecule type" value="Genomic_DNA"/>
</dbReference>
<dbReference type="Proteomes" id="UP001530315">
    <property type="component" value="Unassembled WGS sequence"/>
</dbReference>
<accession>A0ABD3N4W0</accession>
<dbReference type="PANTHER" id="PTHR43796">
    <property type="entry name" value="CARBOXYNORSPERMIDINE SYNTHASE"/>
    <property type="match status" value="1"/>
</dbReference>